<feature type="compositionally biased region" description="Basic and acidic residues" evidence="1">
    <location>
        <begin position="17"/>
        <end position="26"/>
    </location>
</feature>
<accession>A0A5E4A4C1</accession>
<name>A0A5E4A4C1_MARMO</name>
<feature type="compositionally biased region" description="Basic and acidic residues" evidence="1">
    <location>
        <begin position="41"/>
        <end position="51"/>
    </location>
</feature>
<protein>
    <submittedName>
        <fullName evidence="2">Uncharacterized protein</fullName>
    </submittedName>
</protein>
<sequence>EAGEVLVLRSWLDDPDHLTKGKEREQQVWNGREPASARAAGRTESRRDHGCNRKGRVSCASAAAQLRDFYTQLTREDLISSAHCSELLCTA</sequence>
<evidence type="ECO:0000256" key="1">
    <source>
        <dbReference type="SAM" id="MobiDB-lite"/>
    </source>
</evidence>
<organism evidence="2 3">
    <name type="scientific">Marmota monax</name>
    <name type="common">Woodchuck</name>
    <dbReference type="NCBI Taxonomy" id="9995"/>
    <lineage>
        <taxon>Eukaryota</taxon>
        <taxon>Metazoa</taxon>
        <taxon>Chordata</taxon>
        <taxon>Craniata</taxon>
        <taxon>Vertebrata</taxon>
        <taxon>Euteleostomi</taxon>
        <taxon>Mammalia</taxon>
        <taxon>Eutheria</taxon>
        <taxon>Euarchontoglires</taxon>
        <taxon>Glires</taxon>
        <taxon>Rodentia</taxon>
        <taxon>Sciuromorpha</taxon>
        <taxon>Sciuridae</taxon>
        <taxon>Xerinae</taxon>
        <taxon>Marmotini</taxon>
        <taxon>Marmota</taxon>
    </lineage>
</organism>
<proteinExistence type="predicted"/>
<gene>
    <name evidence="2" type="ORF">MONAX_5E001014</name>
</gene>
<feature type="region of interest" description="Disordered" evidence="1">
    <location>
        <begin position="17"/>
        <end position="53"/>
    </location>
</feature>
<evidence type="ECO:0000313" key="2">
    <source>
        <dbReference type="EMBL" id="VTJ51845.1"/>
    </source>
</evidence>
<evidence type="ECO:0000313" key="3">
    <source>
        <dbReference type="Proteomes" id="UP000335636"/>
    </source>
</evidence>
<reference evidence="2" key="1">
    <citation type="submission" date="2019-04" db="EMBL/GenBank/DDBJ databases">
        <authorList>
            <person name="Alioto T."/>
            <person name="Alioto T."/>
        </authorList>
    </citation>
    <scope>NUCLEOTIDE SEQUENCE [LARGE SCALE GENOMIC DNA]</scope>
</reference>
<dbReference type="AlphaFoldDB" id="A0A5E4A4C1"/>
<keyword evidence="3" id="KW-1185">Reference proteome</keyword>
<dbReference type="Proteomes" id="UP000335636">
    <property type="component" value="Unassembled WGS sequence"/>
</dbReference>
<dbReference type="EMBL" id="CABDUW010000011">
    <property type="protein sequence ID" value="VTJ51845.1"/>
    <property type="molecule type" value="Genomic_DNA"/>
</dbReference>
<comment type="caution">
    <text evidence="2">The sequence shown here is derived from an EMBL/GenBank/DDBJ whole genome shotgun (WGS) entry which is preliminary data.</text>
</comment>
<feature type="non-terminal residue" evidence="2">
    <location>
        <position position="1"/>
    </location>
</feature>